<organism evidence="3 4">
    <name type="scientific">Candidatus Carbonibacillus altaicus</name>
    <dbReference type="NCBI Taxonomy" id="2163959"/>
    <lineage>
        <taxon>Bacteria</taxon>
        <taxon>Bacillati</taxon>
        <taxon>Bacillota</taxon>
        <taxon>Bacilli</taxon>
        <taxon>Bacillales</taxon>
        <taxon>Candidatus Carbonibacillus</taxon>
    </lineage>
</organism>
<dbReference type="PANTHER" id="PTHR12526">
    <property type="entry name" value="GLYCOSYLTRANSFERASE"/>
    <property type="match status" value="1"/>
</dbReference>
<evidence type="ECO:0000313" key="3">
    <source>
        <dbReference type="EMBL" id="PTQ57312.1"/>
    </source>
</evidence>
<dbReference type="SUPFAM" id="SSF53756">
    <property type="entry name" value="UDP-Glycosyltransferase/glycogen phosphorylase"/>
    <property type="match status" value="1"/>
</dbReference>
<sequence>MLDYKRIIILTTGLSYGGAETQLVRLSVGLKKRGWDVHVISMTRPQAFQDVLQAHGIALHDLNMARGVPDIRALFRFRSLIKHIRPVIIHSHMVHANLFSRVSKLLASAPLRICTAHSIFEGGAFREWAYRMTDPLCDLTTQVSQAGAERYVRIKAVPKHKMLWVPNGVDLSRFSFQKEQRDVLRAQMNAMNKFVWISIGRLTAAKDYPNLLHAFRKVRSHIQDVELWIIGEGEDKQALLSLVDTFNLAEHVTFLGIQENIADWLSAADAFVLSSVWEGLPMVVLEAGSVGLPVVVTDVGGNREIVKHQENGWLVPARDSNALAQAMITVMQLPPEKRIALGEQLRQFIYENYDMERILDRWEKIYEELIAEKIQNRNKINDKKK</sequence>
<dbReference type="PANTHER" id="PTHR12526:SF630">
    <property type="entry name" value="GLYCOSYLTRANSFERASE"/>
    <property type="match status" value="1"/>
</dbReference>
<feature type="domain" description="Glycosyl transferase family 1" evidence="1">
    <location>
        <begin position="188"/>
        <end position="346"/>
    </location>
</feature>
<gene>
    <name evidence="3" type="ORF">BSOLF_1863</name>
</gene>
<dbReference type="Pfam" id="PF13439">
    <property type="entry name" value="Glyco_transf_4"/>
    <property type="match status" value="1"/>
</dbReference>
<name>A0A2R6Y3T7_9BACL</name>
<proteinExistence type="predicted"/>
<evidence type="ECO:0000313" key="4">
    <source>
        <dbReference type="Proteomes" id="UP000244338"/>
    </source>
</evidence>
<keyword evidence="3" id="KW-0808">Transferase</keyword>
<dbReference type="InterPro" id="IPR028098">
    <property type="entry name" value="Glyco_trans_4-like_N"/>
</dbReference>
<feature type="domain" description="Glycosyltransferase subfamily 4-like N-terminal" evidence="2">
    <location>
        <begin position="16"/>
        <end position="173"/>
    </location>
</feature>
<dbReference type="GO" id="GO:0016757">
    <property type="term" value="F:glycosyltransferase activity"/>
    <property type="evidence" value="ECO:0007669"/>
    <property type="project" value="InterPro"/>
</dbReference>
<protein>
    <submittedName>
        <fullName evidence="3">Glycosyltransferase</fullName>
    </submittedName>
</protein>
<comment type="caution">
    <text evidence="3">The sequence shown here is derived from an EMBL/GenBank/DDBJ whole genome shotgun (WGS) entry which is preliminary data.</text>
</comment>
<dbReference type="InterPro" id="IPR001296">
    <property type="entry name" value="Glyco_trans_1"/>
</dbReference>
<dbReference type="AlphaFoldDB" id="A0A2R6Y3T7"/>
<dbReference type="Pfam" id="PF00534">
    <property type="entry name" value="Glycos_transf_1"/>
    <property type="match status" value="1"/>
</dbReference>
<evidence type="ECO:0000259" key="2">
    <source>
        <dbReference type="Pfam" id="PF13439"/>
    </source>
</evidence>
<dbReference type="EMBL" id="PEBX01000009">
    <property type="protein sequence ID" value="PTQ57312.1"/>
    <property type="molecule type" value="Genomic_DNA"/>
</dbReference>
<dbReference type="Gene3D" id="3.40.50.2000">
    <property type="entry name" value="Glycogen Phosphorylase B"/>
    <property type="match status" value="2"/>
</dbReference>
<reference evidence="4" key="1">
    <citation type="journal article" date="2018" name="Sci. Rep.">
        <title>Lignite coal burning seam in the remote Altai Mountains harbors a hydrogen-driven thermophilic microbial community.</title>
        <authorList>
            <person name="Kadnikov V.V."/>
            <person name="Mardanov A.V."/>
            <person name="Ivasenko D.A."/>
            <person name="Antsiferov D.V."/>
            <person name="Beletsky A.V."/>
            <person name="Karnachuk O.V."/>
            <person name="Ravin N.V."/>
        </authorList>
    </citation>
    <scope>NUCLEOTIDE SEQUENCE [LARGE SCALE GENOMIC DNA]</scope>
</reference>
<accession>A0A2R6Y3T7</accession>
<dbReference type="Proteomes" id="UP000244338">
    <property type="component" value="Unassembled WGS sequence"/>
</dbReference>
<evidence type="ECO:0000259" key="1">
    <source>
        <dbReference type="Pfam" id="PF00534"/>
    </source>
</evidence>